<proteinExistence type="predicted"/>
<protein>
    <recommendedName>
        <fullName evidence="3">DUF4136 domain-containing protein</fullName>
    </recommendedName>
</protein>
<evidence type="ECO:0000313" key="2">
    <source>
        <dbReference type="Proteomes" id="UP000776651"/>
    </source>
</evidence>
<dbReference type="PROSITE" id="PS51257">
    <property type="entry name" value="PROKAR_LIPOPROTEIN"/>
    <property type="match status" value="1"/>
</dbReference>
<evidence type="ECO:0008006" key="3">
    <source>
        <dbReference type="Google" id="ProtNLM"/>
    </source>
</evidence>
<dbReference type="EMBL" id="JAIGNQ010000002">
    <property type="protein sequence ID" value="MBX7488349.1"/>
    <property type="molecule type" value="Genomic_DNA"/>
</dbReference>
<organism evidence="1 2">
    <name type="scientific">Qipengyuania pacifica</name>
    <dbReference type="NCBI Taxonomy" id="2860199"/>
    <lineage>
        <taxon>Bacteria</taxon>
        <taxon>Pseudomonadati</taxon>
        <taxon>Pseudomonadota</taxon>
        <taxon>Alphaproteobacteria</taxon>
        <taxon>Sphingomonadales</taxon>
        <taxon>Erythrobacteraceae</taxon>
        <taxon>Qipengyuania</taxon>
    </lineage>
</organism>
<accession>A0ABS7JHX2</accession>
<dbReference type="RefSeq" id="WP_221597749.1">
    <property type="nucleotide sequence ID" value="NZ_JAIGNQ010000002.1"/>
</dbReference>
<gene>
    <name evidence="1" type="ORF">K3177_07460</name>
</gene>
<reference evidence="1 2" key="1">
    <citation type="submission" date="2021-08" db="EMBL/GenBank/DDBJ databases">
        <title>Comparative Genomics Analysis of the Genus Qipengyuania Reveals Extensive Genetic Diversity and Metabolic Versatility, Including the Description of Fifteen Novel Species.</title>
        <authorList>
            <person name="Liu Y."/>
        </authorList>
    </citation>
    <scope>NUCLEOTIDE SEQUENCE [LARGE SCALE GENOMIC DNA]</scope>
    <source>
        <strain evidence="1 2">GH25</strain>
    </source>
</reference>
<sequence>MKLLVACLTAGLLASGCEQMQPMLAEAGYTHDLGEFEVERIGFVREMPGLGDGFDGGGYLKLELASAHQLPVGYPTYWIGVASDYCPLVDDHKLISFGEFDNGGGGFWDRSSSQPIEKSEDGAYRYTIYVVRAYPPPGKTHDDYGTPQSGPNAQSEYDIIIDENDLCLQVFGGDHYNVFARSSVISVKHEAIRAAAIEARLIEAP</sequence>
<name>A0ABS7JHX2_9SPHN</name>
<evidence type="ECO:0000313" key="1">
    <source>
        <dbReference type="EMBL" id="MBX7488349.1"/>
    </source>
</evidence>
<keyword evidence="2" id="KW-1185">Reference proteome</keyword>
<dbReference type="Proteomes" id="UP000776651">
    <property type="component" value="Unassembled WGS sequence"/>
</dbReference>
<comment type="caution">
    <text evidence="1">The sequence shown here is derived from an EMBL/GenBank/DDBJ whole genome shotgun (WGS) entry which is preliminary data.</text>
</comment>